<dbReference type="InParanoid" id="A0A1X2HGZ1"/>
<proteinExistence type="predicted"/>
<feature type="compositionally biased region" description="Basic and acidic residues" evidence="1">
    <location>
        <begin position="103"/>
        <end position="116"/>
    </location>
</feature>
<reference evidence="3 4" key="1">
    <citation type="submission" date="2016-07" db="EMBL/GenBank/DDBJ databases">
        <title>Pervasive Adenine N6-methylation of Active Genes in Fungi.</title>
        <authorList>
            <consortium name="DOE Joint Genome Institute"/>
            <person name="Mondo S.J."/>
            <person name="Dannebaum R.O."/>
            <person name="Kuo R.C."/>
            <person name="Labutti K."/>
            <person name="Haridas S."/>
            <person name="Kuo A."/>
            <person name="Salamov A."/>
            <person name="Ahrendt S.R."/>
            <person name="Lipzen A."/>
            <person name="Sullivan W."/>
            <person name="Andreopoulos W.B."/>
            <person name="Clum A."/>
            <person name="Lindquist E."/>
            <person name="Daum C."/>
            <person name="Ramamoorthy G.K."/>
            <person name="Gryganskyi A."/>
            <person name="Culley D."/>
            <person name="Magnuson J.K."/>
            <person name="James T.Y."/>
            <person name="O'Malley M.A."/>
            <person name="Stajich J.E."/>
            <person name="Spatafora J.W."/>
            <person name="Visel A."/>
            <person name="Grigoriev I.V."/>
        </authorList>
    </citation>
    <scope>NUCLEOTIDE SEQUENCE [LARGE SCALE GENOMIC DNA]</scope>
    <source>
        <strain evidence="3 4">NRRL 2496</strain>
    </source>
</reference>
<feature type="region of interest" description="Disordered" evidence="1">
    <location>
        <begin position="61"/>
        <end position="116"/>
    </location>
</feature>
<accession>A0A1X2HGZ1</accession>
<gene>
    <name evidence="3" type="ORF">BCR43DRAFT_250216</name>
</gene>
<evidence type="ECO:0000256" key="1">
    <source>
        <dbReference type="SAM" id="MobiDB-lite"/>
    </source>
</evidence>
<comment type="caution">
    <text evidence="3">The sequence shown here is derived from an EMBL/GenBank/DDBJ whole genome shotgun (WGS) entry which is preliminary data.</text>
</comment>
<sequence>MEKKEVESTLQFTSMSGYWGERRRKGTTTTTGLPSYVRYVRVVVAIVCVCITYTLRRYVGNRETKRDNKSERQADRDRETGRGEEEEKSRREGERGRNKKRGERVLDGRQCSSREA</sequence>
<dbReference type="AlphaFoldDB" id="A0A1X2HGZ1"/>
<feature type="transmembrane region" description="Helical" evidence="2">
    <location>
        <begin position="36"/>
        <end position="55"/>
    </location>
</feature>
<keyword evidence="2" id="KW-0812">Transmembrane</keyword>
<protein>
    <recommendedName>
        <fullName evidence="5">Transmembrane protein</fullName>
    </recommendedName>
</protein>
<keyword evidence="2" id="KW-0472">Membrane</keyword>
<dbReference type="Proteomes" id="UP000242180">
    <property type="component" value="Unassembled WGS sequence"/>
</dbReference>
<evidence type="ECO:0000256" key="2">
    <source>
        <dbReference type="SAM" id="Phobius"/>
    </source>
</evidence>
<name>A0A1X2HGZ1_SYNRA</name>
<keyword evidence="2" id="KW-1133">Transmembrane helix</keyword>
<feature type="compositionally biased region" description="Basic and acidic residues" evidence="1">
    <location>
        <begin position="61"/>
        <end position="96"/>
    </location>
</feature>
<dbReference type="EMBL" id="MCGN01000004">
    <property type="protein sequence ID" value="ORY97726.1"/>
    <property type="molecule type" value="Genomic_DNA"/>
</dbReference>
<evidence type="ECO:0000313" key="4">
    <source>
        <dbReference type="Proteomes" id="UP000242180"/>
    </source>
</evidence>
<keyword evidence="4" id="KW-1185">Reference proteome</keyword>
<organism evidence="3 4">
    <name type="scientific">Syncephalastrum racemosum</name>
    <name type="common">Filamentous fungus</name>
    <dbReference type="NCBI Taxonomy" id="13706"/>
    <lineage>
        <taxon>Eukaryota</taxon>
        <taxon>Fungi</taxon>
        <taxon>Fungi incertae sedis</taxon>
        <taxon>Mucoromycota</taxon>
        <taxon>Mucoromycotina</taxon>
        <taxon>Mucoromycetes</taxon>
        <taxon>Mucorales</taxon>
        <taxon>Syncephalastraceae</taxon>
        <taxon>Syncephalastrum</taxon>
    </lineage>
</organism>
<evidence type="ECO:0000313" key="3">
    <source>
        <dbReference type="EMBL" id="ORY97726.1"/>
    </source>
</evidence>
<evidence type="ECO:0008006" key="5">
    <source>
        <dbReference type="Google" id="ProtNLM"/>
    </source>
</evidence>